<dbReference type="GO" id="GO:0005737">
    <property type="term" value="C:cytoplasm"/>
    <property type="evidence" value="ECO:0007669"/>
    <property type="project" value="TreeGrafter"/>
</dbReference>
<dbReference type="PANTHER" id="PTHR10344">
    <property type="entry name" value="THYMIDYLATE KINASE"/>
    <property type="match status" value="1"/>
</dbReference>
<evidence type="ECO:0000313" key="10">
    <source>
        <dbReference type="EMBL" id="TDA39907.1"/>
    </source>
</evidence>
<comment type="caution">
    <text evidence="10">The sequence shown here is derived from an EMBL/GenBank/DDBJ whole genome shotgun (WGS) entry which is preliminary data.</text>
</comment>
<evidence type="ECO:0000256" key="6">
    <source>
        <dbReference type="ARBA" id="ARBA00022840"/>
    </source>
</evidence>
<evidence type="ECO:0000256" key="5">
    <source>
        <dbReference type="ARBA" id="ARBA00022777"/>
    </source>
</evidence>
<dbReference type="GO" id="GO:0006233">
    <property type="term" value="P:dTDP biosynthetic process"/>
    <property type="evidence" value="ECO:0007669"/>
    <property type="project" value="InterPro"/>
</dbReference>
<keyword evidence="3 8" id="KW-0545">Nucleotide biosynthesis</keyword>
<dbReference type="NCBIfam" id="TIGR00041">
    <property type="entry name" value="DTMP_kinase"/>
    <property type="match status" value="1"/>
</dbReference>
<organism evidence="10 11">
    <name type="scientific">Thermoproteota archaeon</name>
    <dbReference type="NCBI Taxonomy" id="2056631"/>
    <lineage>
        <taxon>Archaea</taxon>
        <taxon>Thermoproteota</taxon>
    </lineage>
</organism>
<evidence type="ECO:0000259" key="9">
    <source>
        <dbReference type="Pfam" id="PF02223"/>
    </source>
</evidence>
<evidence type="ECO:0000256" key="7">
    <source>
        <dbReference type="ARBA" id="ARBA00048743"/>
    </source>
</evidence>
<evidence type="ECO:0000256" key="8">
    <source>
        <dbReference type="HAMAP-Rule" id="MF_00165"/>
    </source>
</evidence>
<gene>
    <name evidence="8 10" type="primary">tmk</name>
    <name evidence="10" type="ORF">DSO08_01090</name>
</gene>
<comment type="similarity">
    <text evidence="1 8">Belongs to the thymidylate kinase family.</text>
</comment>
<evidence type="ECO:0000256" key="3">
    <source>
        <dbReference type="ARBA" id="ARBA00022727"/>
    </source>
</evidence>
<keyword evidence="5 8" id="KW-0418">Kinase</keyword>
<dbReference type="EC" id="2.7.4.9" evidence="8"/>
<dbReference type="Pfam" id="PF02223">
    <property type="entry name" value="Thymidylate_kin"/>
    <property type="match status" value="1"/>
</dbReference>
<dbReference type="PANTHER" id="PTHR10344:SF4">
    <property type="entry name" value="UMP-CMP KINASE 2, MITOCHONDRIAL"/>
    <property type="match status" value="1"/>
</dbReference>
<proteinExistence type="inferred from homology"/>
<keyword evidence="6 8" id="KW-0067">ATP-binding</keyword>
<evidence type="ECO:0000256" key="4">
    <source>
        <dbReference type="ARBA" id="ARBA00022741"/>
    </source>
</evidence>
<dbReference type="AlphaFoldDB" id="A0A523BG42"/>
<protein>
    <recommendedName>
        <fullName evidence="8">Probable thymidylate kinase</fullName>
        <ecNumber evidence="8">2.7.4.9</ecNumber>
    </recommendedName>
    <alternativeName>
        <fullName evidence="8">dTMP kinase</fullName>
    </alternativeName>
</protein>
<reference evidence="10 11" key="1">
    <citation type="journal article" date="2019" name="Nat. Microbiol.">
        <title>Expanding anaerobic alkane metabolism in the domain of Archaea.</title>
        <authorList>
            <person name="Wang Y."/>
            <person name="Wegener G."/>
            <person name="Hou J."/>
            <person name="Wang F."/>
            <person name="Xiao X."/>
        </authorList>
    </citation>
    <scope>NUCLEOTIDE SEQUENCE [LARGE SCALE GENOMIC DNA]</scope>
    <source>
        <strain evidence="10">WYZ-LMO10</strain>
    </source>
</reference>
<accession>A0A523BG42</accession>
<dbReference type="GO" id="GO:0004798">
    <property type="term" value="F:dTMP kinase activity"/>
    <property type="evidence" value="ECO:0007669"/>
    <property type="project" value="UniProtKB-UniRule"/>
</dbReference>
<dbReference type="EMBL" id="QNVH01000005">
    <property type="protein sequence ID" value="TDA39907.1"/>
    <property type="molecule type" value="Genomic_DNA"/>
</dbReference>
<dbReference type="GO" id="GO:0005524">
    <property type="term" value="F:ATP binding"/>
    <property type="evidence" value="ECO:0007669"/>
    <property type="project" value="UniProtKB-UniRule"/>
</dbReference>
<dbReference type="InterPro" id="IPR027417">
    <property type="entry name" value="P-loop_NTPase"/>
</dbReference>
<dbReference type="InterPro" id="IPR039430">
    <property type="entry name" value="Thymidylate_kin-like_dom"/>
</dbReference>
<dbReference type="GO" id="GO:0006235">
    <property type="term" value="P:dTTP biosynthetic process"/>
    <property type="evidence" value="ECO:0007669"/>
    <property type="project" value="UniProtKB-UniRule"/>
</dbReference>
<name>A0A523BG42_9CREN</name>
<dbReference type="Proteomes" id="UP000315399">
    <property type="component" value="Unassembled WGS sequence"/>
</dbReference>
<keyword evidence="4 8" id="KW-0547">Nucleotide-binding</keyword>
<keyword evidence="2 8" id="KW-0808">Transferase</keyword>
<feature type="domain" description="Thymidylate kinase-like" evidence="9">
    <location>
        <begin position="12"/>
        <end position="189"/>
    </location>
</feature>
<evidence type="ECO:0000256" key="1">
    <source>
        <dbReference type="ARBA" id="ARBA00009776"/>
    </source>
</evidence>
<comment type="catalytic activity">
    <reaction evidence="7 8">
        <text>dTMP + ATP = dTDP + ADP</text>
        <dbReference type="Rhea" id="RHEA:13517"/>
        <dbReference type="ChEBI" id="CHEBI:30616"/>
        <dbReference type="ChEBI" id="CHEBI:58369"/>
        <dbReference type="ChEBI" id="CHEBI:63528"/>
        <dbReference type="ChEBI" id="CHEBI:456216"/>
        <dbReference type="EC" id="2.7.4.9"/>
    </reaction>
</comment>
<dbReference type="InterPro" id="IPR018094">
    <property type="entry name" value="Thymidylate_kinase"/>
</dbReference>
<dbReference type="PROSITE" id="PS01331">
    <property type="entry name" value="THYMIDYLATE_KINASE"/>
    <property type="match status" value="1"/>
</dbReference>
<dbReference type="HAMAP" id="MF_00165">
    <property type="entry name" value="Thymidylate_kinase"/>
    <property type="match status" value="1"/>
</dbReference>
<evidence type="ECO:0000256" key="2">
    <source>
        <dbReference type="ARBA" id="ARBA00022679"/>
    </source>
</evidence>
<comment type="caution">
    <text evidence="8">Lacks conserved residue(s) required for the propagation of feature annotation.</text>
</comment>
<dbReference type="CDD" id="cd01672">
    <property type="entry name" value="TMPK"/>
    <property type="match status" value="1"/>
</dbReference>
<dbReference type="SUPFAM" id="SSF52540">
    <property type="entry name" value="P-loop containing nucleoside triphosphate hydrolases"/>
    <property type="match status" value="1"/>
</dbReference>
<dbReference type="Gene3D" id="3.40.50.300">
    <property type="entry name" value="P-loop containing nucleotide triphosphate hydrolases"/>
    <property type="match status" value="1"/>
</dbReference>
<dbReference type="InterPro" id="IPR018095">
    <property type="entry name" value="Thymidylate_kin_CS"/>
</dbReference>
<sequence length="203" mass="23129">MHKNRKGFFVAIEGIDGAGSSTQTKLLVVRLKEMGYDSVLTKEPNPEGKIEAVIRSFLKEPSIAPELDALLFAADRIHHVAYFIKPWLESGKVVVSDRYLESSIAYQSSQGLDEEWILTINKGAIRPHLTIILDIDPVLSLRRKGELHDRFENVGFLRKVRSKFLERAHRMGYSVIDANRSVEEVHEEIFRLVINTIESSENQ</sequence>
<evidence type="ECO:0000313" key="11">
    <source>
        <dbReference type="Proteomes" id="UP000315399"/>
    </source>
</evidence>
<dbReference type="GO" id="GO:0006227">
    <property type="term" value="P:dUDP biosynthetic process"/>
    <property type="evidence" value="ECO:0007669"/>
    <property type="project" value="TreeGrafter"/>
</dbReference>